<dbReference type="PANTHER" id="PTHR43566">
    <property type="entry name" value="CONSERVED PROTEIN"/>
    <property type="match status" value="1"/>
</dbReference>
<comment type="caution">
    <text evidence="2">The sequence shown here is derived from an EMBL/GenBank/DDBJ whole genome shotgun (WGS) entry which is preliminary data.</text>
</comment>
<dbReference type="Gene3D" id="3.40.50.300">
    <property type="entry name" value="P-loop containing nucleotide triphosphate hydrolases"/>
    <property type="match status" value="1"/>
</dbReference>
<dbReference type="PANTHER" id="PTHR43566:SF1">
    <property type="entry name" value="AAA+ ATPASE DOMAIN-CONTAINING PROTEIN"/>
    <property type="match status" value="1"/>
</dbReference>
<accession>A0A388TIH6</accession>
<dbReference type="InterPro" id="IPR027417">
    <property type="entry name" value="P-loop_NTPase"/>
</dbReference>
<dbReference type="AlphaFoldDB" id="A0A388TIH6"/>
<sequence length="324" mass="37392">MLNITRNILPELLKEFDLPQVSILLGPRQVGKTFLLKELARTAKKRGLRFSYYNLELPGDNLKFNQDMAGVYKMLTANTDVIFIDEFHYYPNISKLFKAIYDSNQKIKIFASGSSSLEIHKHLKESLAGRRLVTRINPLTLTEYAQKNKIKNPAKILNEYLVFGGLPGLVQADSKENKIRLLNELLETYIQKDIKSLLKEENIRAFNNLLYLLAERQGSLISVHSLANEIGLTSRTVEKYLTLLENTYTGFSLGSYSRNIGNELKKSRKFFLYDFGIRNTLLKDFSAGRSRKDFGAINESFVFLNLLWQLRPNMELRFWRDKSG</sequence>
<gene>
    <name evidence="2" type="ORF">NO2_1479</name>
</gene>
<dbReference type="InterPro" id="IPR003593">
    <property type="entry name" value="AAA+_ATPase"/>
</dbReference>
<dbReference type="EMBL" id="BGZO01000083">
    <property type="protein sequence ID" value="GBR77019.1"/>
    <property type="molecule type" value="Genomic_DNA"/>
</dbReference>
<name>A0A388TIH6_9BACT</name>
<protein>
    <submittedName>
        <fullName evidence="2">AAA family ATPase</fullName>
    </submittedName>
</protein>
<dbReference type="Proteomes" id="UP000275925">
    <property type="component" value="Unassembled WGS sequence"/>
</dbReference>
<evidence type="ECO:0000313" key="3">
    <source>
        <dbReference type="Proteomes" id="UP000275925"/>
    </source>
</evidence>
<evidence type="ECO:0000313" key="2">
    <source>
        <dbReference type="EMBL" id="GBR77019.1"/>
    </source>
</evidence>
<dbReference type="InterPro" id="IPR041682">
    <property type="entry name" value="AAA_14"/>
</dbReference>
<evidence type="ECO:0000259" key="1">
    <source>
        <dbReference type="SMART" id="SM00382"/>
    </source>
</evidence>
<proteinExistence type="predicted"/>
<feature type="domain" description="AAA+ ATPase" evidence="1">
    <location>
        <begin position="18"/>
        <end position="142"/>
    </location>
</feature>
<reference evidence="2 3" key="1">
    <citation type="journal article" date="2019" name="ISME J.">
        <title>Genome analyses of uncultured TG2/ZB3 bacteria in 'Margulisbacteria' specifically attached to ectosymbiotic spirochetes of protists in the termite gut.</title>
        <authorList>
            <person name="Utami Y.D."/>
            <person name="Kuwahara H."/>
            <person name="Igai K."/>
            <person name="Murakami T."/>
            <person name="Sugaya K."/>
            <person name="Morikawa T."/>
            <person name="Nagura Y."/>
            <person name="Yuki M."/>
            <person name="Deevong P."/>
            <person name="Inoue T."/>
            <person name="Kihara K."/>
            <person name="Lo N."/>
            <person name="Yamada A."/>
            <person name="Ohkuma M."/>
            <person name="Hongoh Y."/>
        </authorList>
    </citation>
    <scope>NUCLEOTIDE SEQUENCE [LARGE SCALE GENOMIC DNA]</scope>
    <source>
        <strain evidence="2">NkOx7-02</strain>
    </source>
</reference>
<keyword evidence="3" id="KW-1185">Reference proteome</keyword>
<dbReference type="InterPro" id="IPR025420">
    <property type="entry name" value="DUF4143"/>
</dbReference>
<organism evidence="2 3">
    <name type="scientific">Candidatus Termititenax persephonae</name>
    <dbReference type="NCBI Taxonomy" id="2218525"/>
    <lineage>
        <taxon>Bacteria</taxon>
        <taxon>Bacillati</taxon>
        <taxon>Candidatus Margulisiibacteriota</taxon>
        <taxon>Candidatus Termititenacia</taxon>
        <taxon>Candidatus Termititenacales</taxon>
        <taxon>Candidatus Termititenacaceae</taxon>
        <taxon>Candidatus Termititenax</taxon>
    </lineage>
</organism>
<feature type="non-terminal residue" evidence="2">
    <location>
        <position position="324"/>
    </location>
</feature>
<dbReference type="SUPFAM" id="SSF52540">
    <property type="entry name" value="P-loop containing nucleoside triphosphate hydrolases"/>
    <property type="match status" value="1"/>
</dbReference>
<dbReference type="Pfam" id="PF13635">
    <property type="entry name" value="DUF4143"/>
    <property type="match status" value="1"/>
</dbReference>
<dbReference type="SMART" id="SM00382">
    <property type="entry name" value="AAA"/>
    <property type="match status" value="1"/>
</dbReference>
<dbReference type="Pfam" id="PF13173">
    <property type="entry name" value="AAA_14"/>
    <property type="match status" value="1"/>
</dbReference>